<dbReference type="Proteomes" id="UP001316184">
    <property type="component" value="Chromosome"/>
</dbReference>
<feature type="domain" description="Acyl-CoA dehydrogenase/oxidase N-terminal" evidence="7">
    <location>
        <begin position="4"/>
        <end position="105"/>
    </location>
</feature>
<dbReference type="Pfam" id="PF00441">
    <property type="entry name" value="Acyl-CoA_dh_1"/>
    <property type="match status" value="1"/>
</dbReference>
<evidence type="ECO:0000259" key="7">
    <source>
        <dbReference type="Pfam" id="PF02771"/>
    </source>
</evidence>
<evidence type="ECO:0000256" key="4">
    <source>
        <dbReference type="ARBA" id="ARBA00022827"/>
    </source>
</evidence>
<name>A0ABY5MBK9_9ACTN</name>
<dbReference type="PANTHER" id="PTHR43884:SF20">
    <property type="entry name" value="ACYL-COA DEHYDROGENASE FADE28"/>
    <property type="match status" value="1"/>
</dbReference>
<dbReference type="PANTHER" id="PTHR43884">
    <property type="entry name" value="ACYL-COA DEHYDROGENASE"/>
    <property type="match status" value="1"/>
</dbReference>
<dbReference type="RefSeq" id="WP_232398288.1">
    <property type="nucleotide sequence ID" value="NZ_CP102173.1"/>
</dbReference>
<evidence type="ECO:0000256" key="1">
    <source>
        <dbReference type="ARBA" id="ARBA00001974"/>
    </source>
</evidence>
<evidence type="ECO:0000256" key="3">
    <source>
        <dbReference type="ARBA" id="ARBA00022630"/>
    </source>
</evidence>
<gene>
    <name evidence="8" type="ORF">NQV15_03880</name>
</gene>
<dbReference type="InterPro" id="IPR013786">
    <property type="entry name" value="AcylCoA_DH/ox_N"/>
</dbReference>
<dbReference type="Gene3D" id="1.20.140.10">
    <property type="entry name" value="Butyryl-CoA Dehydrogenase, subunit A, domain 3"/>
    <property type="match status" value="1"/>
</dbReference>
<keyword evidence="4" id="KW-0274">FAD</keyword>
<dbReference type="Pfam" id="PF02771">
    <property type="entry name" value="Acyl-CoA_dh_N"/>
    <property type="match status" value="1"/>
</dbReference>
<dbReference type="Gene3D" id="2.40.110.10">
    <property type="entry name" value="Butyryl-CoA Dehydrogenase, subunit A, domain 2"/>
    <property type="match status" value="1"/>
</dbReference>
<dbReference type="InterPro" id="IPR009100">
    <property type="entry name" value="AcylCoA_DH/oxidase_NM_dom_sf"/>
</dbReference>
<evidence type="ECO:0000259" key="6">
    <source>
        <dbReference type="Pfam" id="PF00441"/>
    </source>
</evidence>
<evidence type="ECO:0000256" key="2">
    <source>
        <dbReference type="ARBA" id="ARBA00009347"/>
    </source>
</evidence>
<comment type="cofactor">
    <cofactor evidence="1">
        <name>FAD</name>
        <dbReference type="ChEBI" id="CHEBI:57692"/>
    </cofactor>
</comment>
<accession>A0ABY5MBK9</accession>
<comment type="similarity">
    <text evidence="2">Belongs to the acyl-CoA dehydrogenase family.</text>
</comment>
<dbReference type="InterPro" id="IPR036250">
    <property type="entry name" value="AcylCo_DH-like_C"/>
</dbReference>
<dbReference type="Gene3D" id="1.10.540.10">
    <property type="entry name" value="Acyl-CoA dehydrogenase/oxidase, N-terminal domain"/>
    <property type="match status" value="1"/>
</dbReference>
<dbReference type="SUPFAM" id="SSF47203">
    <property type="entry name" value="Acyl-CoA dehydrogenase C-terminal domain-like"/>
    <property type="match status" value="1"/>
</dbReference>
<organism evidence="8 9">
    <name type="scientific">Aeromicrobium wangtongii</name>
    <dbReference type="NCBI Taxonomy" id="2969247"/>
    <lineage>
        <taxon>Bacteria</taxon>
        <taxon>Bacillati</taxon>
        <taxon>Actinomycetota</taxon>
        <taxon>Actinomycetes</taxon>
        <taxon>Propionibacteriales</taxon>
        <taxon>Nocardioidaceae</taxon>
        <taxon>Aeromicrobium</taxon>
    </lineage>
</organism>
<evidence type="ECO:0000256" key="5">
    <source>
        <dbReference type="ARBA" id="ARBA00023002"/>
    </source>
</evidence>
<evidence type="ECO:0000313" key="8">
    <source>
        <dbReference type="EMBL" id="UUP14463.1"/>
    </source>
</evidence>
<dbReference type="SUPFAM" id="SSF56645">
    <property type="entry name" value="Acyl-CoA dehydrogenase NM domain-like"/>
    <property type="match status" value="1"/>
</dbReference>
<keyword evidence="3" id="KW-0285">Flavoprotein</keyword>
<proteinExistence type="inferred from homology"/>
<dbReference type="InterPro" id="IPR037069">
    <property type="entry name" value="AcylCoA_DH/ox_N_sf"/>
</dbReference>
<feature type="domain" description="Acyl-CoA dehydrogenase/oxidase C-terminal" evidence="6">
    <location>
        <begin position="223"/>
        <end position="340"/>
    </location>
</feature>
<dbReference type="InterPro" id="IPR009075">
    <property type="entry name" value="AcylCo_DH/oxidase_C"/>
</dbReference>
<keyword evidence="5" id="KW-0560">Oxidoreductase</keyword>
<evidence type="ECO:0000313" key="9">
    <source>
        <dbReference type="Proteomes" id="UP001316184"/>
    </source>
</evidence>
<dbReference type="EMBL" id="CP102173">
    <property type="protein sequence ID" value="UUP14463.1"/>
    <property type="molecule type" value="Genomic_DNA"/>
</dbReference>
<dbReference type="InterPro" id="IPR046373">
    <property type="entry name" value="Acyl-CoA_Oxase/DH_mid-dom_sf"/>
</dbReference>
<keyword evidence="9" id="KW-1185">Reference proteome</keyword>
<protein>
    <submittedName>
        <fullName evidence="8">Acyl-CoA/acyl-ACP dehydrogenase</fullName>
    </submittedName>
</protein>
<sequence length="363" mass="38437">MTLTDEQYELQAITRDVLQPYAPGGGSWSAEGLSAEDSSAIWKLLTEQLGIGGLGTAERDGGVGGTLVDQLVVMEELGRALVHVPFLASSVVSAHVLQEGSNAFARELQVAISAGRVVATTLNPADTTVQTAGPEEAAVSGHLDMVLDADLADWILVPSGPDDPETLWAIDTRKRGVTIRARDGIDRGWSVQNVDLRGAAARRVRLSVSAHTALKDAVALRDLAAAAEAVGIAQGALSHTLMYVKQRRQFGQPIGSFQAVQHSCADMLVSVESSRVLIKEAAVAFPSSTGHRELLASTSATYAMDAAQAVCGAAIHLHGGIGFTWEHWAHRYFKRVAALRSMTTPRTRHHCRIVDALLGGAGS</sequence>
<reference evidence="8 9" key="1">
    <citation type="submission" date="2022-08" db="EMBL/GenBank/DDBJ databases">
        <title>novel species in genus Aeromicrobium.</title>
        <authorList>
            <person name="Ye L."/>
        </authorList>
    </citation>
    <scope>NUCLEOTIDE SEQUENCE [LARGE SCALE GENOMIC DNA]</scope>
    <source>
        <strain evidence="9">zg-Y1379</strain>
    </source>
</reference>